<evidence type="ECO:0000256" key="1">
    <source>
        <dbReference type="SAM" id="MobiDB-lite"/>
    </source>
</evidence>
<dbReference type="RefSeq" id="WP_142034714.1">
    <property type="nucleotide sequence ID" value="NZ_JBHTGS010000002.1"/>
</dbReference>
<dbReference type="Proteomes" id="UP000317043">
    <property type="component" value="Unassembled WGS sequence"/>
</dbReference>
<dbReference type="SUPFAM" id="SSF50370">
    <property type="entry name" value="Ricin B-like lectins"/>
    <property type="match status" value="1"/>
</dbReference>
<protein>
    <submittedName>
        <fullName evidence="3">Uncharacterized protein</fullName>
    </submittedName>
</protein>
<name>A0A543AR98_9ACTN</name>
<proteinExistence type="predicted"/>
<keyword evidence="2" id="KW-0472">Membrane</keyword>
<feature type="region of interest" description="Disordered" evidence="1">
    <location>
        <begin position="57"/>
        <end position="82"/>
    </location>
</feature>
<dbReference type="EMBL" id="VFOW01000001">
    <property type="protein sequence ID" value="TQL75102.1"/>
    <property type="molecule type" value="Genomic_DNA"/>
</dbReference>
<organism evidence="3 4">
    <name type="scientific">Stackebrandtia endophytica</name>
    <dbReference type="NCBI Taxonomy" id="1496996"/>
    <lineage>
        <taxon>Bacteria</taxon>
        <taxon>Bacillati</taxon>
        <taxon>Actinomycetota</taxon>
        <taxon>Actinomycetes</taxon>
        <taxon>Glycomycetales</taxon>
        <taxon>Glycomycetaceae</taxon>
        <taxon>Stackebrandtia</taxon>
    </lineage>
</organism>
<dbReference type="InParanoid" id="A0A543AR98"/>
<feature type="compositionally biased region" description="Basic and acidic residues" evidence="1">
    <location>
        <begin position="1"/>
        <end position="17"/>
    </location>
</feature>
<dbReference type="CDD" id="cd00161">
    <property type="entry name" value="beta-trefoil_Ricin-like"/>
    <property type="match status" value="1"/>
</dbReference>
<accession>A0A543AR98</accession>
<dbReference type="Gene3D" id="2.80.10.50">
    <property type="match status" value="1"/>
</dbReference>
<dbReference type="OrthoDB" id="9838042at2"/>
<feature type="region of interest" description="Disordered" evidence="1">
    <location>
        <begin position="1"/>
        <end position="23"/>
    </location>
</feature>
<dbReference type="AlphaFoldDB" id="A0A543AR98"/>
<dbReference type="PROSITE" id="PS50231">
    <property type="entry name" value="RICIN_B_LECTIN"/>
    <property type="match status" value="1"/>
</dbReference>
<feature type="transmembrane region" description="Helical" evidence="2">
    <location>
        <begin position="32"/>
        <end position="50"/>
    </location>
</feature>
<reference evidence="3 4" key="1">
    <citation type="submission" date="2019-06" db="EMBL/GenBank/DDBJ databases">
        <title>Sequencing the genomes of 1000 actinobacteria strains.</title>
        <authorList>
            <person name="Klenk H.-P."/>
        </authorList>
    </citation>
    <scope>NUCLEOTIDE SEQUENCE [LARGE SCALE GENOMIC DNA]</scope>
    <source>
        <strain evidence="3 4">DSM 45928</strain>
    </source>
</reference>
<dbReference type="InterPro" id="IPR035992">
    <property type="entry name" value="Ricin_B-like_lectins"/>
</dbReference>
<evidence type="ECO:0000313" key="4">
    <source>
        <dbReference type="Proteomes" id="UP000317043"/>
    </source>
</evidence>
<sequence>MTGNWSEDKPPTPERIKNGARSTVSSVGSSKTAVIIIVVVAVVLIGTLVWSTAQMGGTDEAAVETPSDEAASPEPELTELPTDGTYQIHQGDDECLRVSDSDDGFNRKVLARGGCDGDLTRFELTVVDEAVVTIGFVAEEYADQCVQVDGPGPDEEPGIFYYAPADCDPDEARQRFTLLAGYYGTVRIQSPAEQCMDVYTDYEFADGKVVATANCSDSATQPLRFRRL</sequence>
<keyword evidence="2" id="KW-1133">Transmembrane helix</keyword>
<evidence type="ECO:0000256" key="2">
    <source>
        <dbReference type="SAM" id="Phobius"/>
    </source>
</evidence>
<comment type="caution">
    <text evidence="3">The sequence shown here is derived from an EMBL/GenBank/DDBJ whole genome shotgun (WGS) entry which is preliminary data.</text>
</comment>
<keyword evidence="2" id="KW-0812">Transmembrane</keyword>
<evidence type="ECO:0000313" key="3">
    <source>
        <dbReference type="EMBL" id="TQL75102.1"/>
    </source>
</evidence>
<gene>
    <name evidence="3" type="ORF">FB566_0594</name>
</gene>
<keyword evidence="4" id="KW-1185">Reference proteome</keyword>